<dbReference type="Gene3D" id="2.130.10.10">
    <property type="entry name" value="YVTN repeat-like/Quinoprotein amine dehydrogenase"/>
    <property type="match status" value="1"/>
</dbReference>
<dbReference type="EMBL" id="CP068108">
    <property type="protein sequence ID" value="QQU01173.1"/>
    <property type="molecule type" value="Genomic_DNA"/>
</dbReference>
<reference evidence="1 2" key="1">
    <citation type="submission" date="2021-01" db="EMBL/GenBank/DDBJ databases">
        <title>FDA dAtabase for Regulatory Grade micrObial Sequences (FDA-ARGOS): Supporting development and validation of Infectious Disease Dx tests.</title>
        <authorList>
            <person name="Sproer C."/>
            <person name="Gronow S."/>
            <person name="Severitt S."/>
            <person name="Schroder I."/>
            <person name="Tallon L."/>
            <person name="Sadzewicz L."/>
            <person name="Zhao X."/>
            <person name="Boylan J."/>
            <person name="Ott S."/>
            <person name="Bowen H."/>
            <person name="Vavikolanu K."/>
            <person name="Mehta A."/>
            <person name="Aluvathingal J."/>
            <person name="Nadendla S."/>
            <person name="Lowell S."/>
            <person name="Myers T."/>
            <person name="Yan Y."/>
            <person name="Sichtig H."/>
        </authorList>
    </citation>
    <scope>NUCLEOTIDE SEQUENCE [LARGE SCALE GENOMIC DNA]</scope>
    <source>
        <strain evidence="1 2">FDAARGOS_1131</strain>
    </source>
</reference>
<evidence type="ECO:0000313" key="2">
    <source>
        <dbReference type="Proteomes" id="UP000596202"/>
    </source>
</evidence>
<proteinExistence type="predicted"/>
<dbReference type="InterPro" id="IPR015943">
    <property type="entry name" value="WD40/YVTN_repeat-like_dom_sf"/>
</dbReference>
<name>A0A9Q7E9R8_MYROD</name>
<gene>
    <name evidence="1" type="ORF">I6I88_05320</name>
</gene>
<dbReference type="OrthoDB" id="9809364at2"/>
<dbReference type="RefSeq" id="WP_002991502.1">
    <property type="nucleotide sequence ID" value="NZ_CP068108.1"/>
</dbReference>
<organism evidence="1 2">
    <name type="scientific">Myroides odoratus</name>
    <name type="common">Flavobacterium odoratum</name>
    <dbReference type="NCBI Taxonomy" id="256"/>
    <lineage>
        <taxon>Bacteria</taxon>
        <taxon>Pseudomonadati</taxon>
        <taxon>Bacteroidota</taxon>
        <taxon>Flavobacteriia</taxon>
        <taxon>Flavobacteriales</taxon>
        <taxon>Flavobacteriaceae</taxon>
        <taxon>Myroides</taxon>
    </lineage>
</organism>
<evidence type="ECO:0000313" key="1">
    <source>
        <dbReference type="EMBL" id="QQU01173.1"/>
    </source>
</evidence>
<sequence>MNYKVIHKKNASSLYFLSGRIIFSDSNRTNTFIDDISVDKYLSILKIIEFKSNLFYFEENKIFKIEDCKLNLFLKFEKRIDRIMLMNDNAYLCCQKISRKEYNISLHRENVLKWFKVTTDSYKKLNDNFFMVSERFDETKFSIHNLRNEVLWHYNLPEGFKIFGSVQVLDDVLFFRITDSNLDHSKNIGLKLTTGEVLWEIENTMYFQIDYKNKLLRGYSGAYYQVVNPFMGTLLINNYLKENWNNGIHPSSHDNTITEDKLWFVSGSGVNTKFGAIDLVSSEIDFIQDFPLENGEQLDKPVYHQGKLYLRATNNVLYVLVK</sequence>
<dbReference type="GeneID" id="93527062"/>
<protein>
    <submittedName>
        <fullName evidence="1">Uncharacterized protein</fullName>
    </submittedName>
</protein>
<accession>A0A9Q7E9R8</accession>
<dbReference type="AlphaFoldDB" id="A0A9Q7E9R8"/>
<dbReference type="Proteomes" id="UP000596202">
    <property type="component" value="Chromosome"/>
</dbReference>